<dbReference type="Proteomes" id="UP000887013">
    <property type="component" value="Unassembled WGS sequence"/>
</dbReference>
<sequence length="75" mass="8778">MFDSFGAKVYFKHFEYKIACCGYLFLQPVVLRWLTGCSSSAKHIPHILYRIQVRISCCYIEAKLNRSLKKSDIIE</sequence>
<accession>A0A8X6QHJ0</accession>
<gene>
    <name evidence="1" type="ORF">NPIL_234341</name>
</gene>
<reference evidence="1" key="1">
    <citation type="submission" date="2020-08" db="EMBL/GenBank/DDBJ databases">
        <title>Multicomponent nature underlies the extraordinary mechanical properties of spider dragline silk.</title>
        <authorList>
            <person name="Kono N."/>
            <person name="Nakamura H."/>
            <person name="Mori M."/>
            <person name="Yoshida Y."/>
            <person name="Ohtoshi R."/>
            <person name="Malay A.D."/>
            <person name="Moran D.A.P."/>
            <person name="Tomita M."/>
            <person name="Numata K."/>
            <person name="Arakawa K."/>
        </authorList>
    </citation>
    <scope>NUCLEOTIDE SEQUENCE</scope>
</reference>
<organism evidence="1 2">
    <name type="scientific">Nephila pilipes</name>
    <name type="common">Giant wood spider</name>
    <name type="synonym">Nephila maculata</name>
    <dbReference type="NCBI Taxonomy" id="299642"/>
    <lineage>
        <taxon>Eukaryota</taxon>
        <taxon>Metazoa</taxon>
        <taxon>Ecdysozoa</taxon>
        <taxon>Arthropoda</taxon>
        <taxon>Chelicerata</taxon>
        <taxon>Arachnida</taxon>
        <taxon>Araneae</taxon>
        <taxon>Araneomorphae</taxon>
        <taxon>Entelegynae</taxon>
        <taxon>Araneoidea</taxon>
        <taxon>Nephilidae</taxon>
        <taxon>Nephila</taxon>
    </lineage>
</organism>
<evidence type="ECO:0000313" key="2">
    <source>
        <dbReference type="Proteomes" id="UP000887013"/>
    </source>
</evidence>
<keyword evidence="2" id="KW-1185">Reference proteome</keyword>
<dbReference type="EMBL" id="BMAW01126960">
    <property type="protein sequence ID" value="GFU19026.1"/>
    <property type="molecule type" value="Genomic_DNA"/>
</dbReference>
<name>A0A8X6QHJ0_NEPPI</name>
<comment type="caution">
    <text evidence="1">The sequence shown here is derived from an EMBL/GenBank/DDBJ whole genome shotgun (WGS) entry which is preliminary data.</text>
</comment>
<protein>
    <submittedName>
        <fullName evidence="1">Uncharacterized protein</fullName>
    </submittedName>
</protein>
<evidence type="ECO:0000313" key="1">
    <source>
        <dbReference type="EMBL" id="GFU19026.1"/>
    </source>
</evidence>
<proteinExistence type="predicted"/>
<dbReference type="AlphaFoldDB" id="A0A8X6QHJ0"/>